<feature type="transmembrane region" description="Helical" evidence="1">
    <location>
        <begin position="24"/>
        <end position="42"/>
    </location>
</feature>
<name>A0A0U1NWU1_9BACI</name>
<accession>A0A0U1NWU1</accession>
<dbReference type="AlphaFoldDB" id="A0A0U1NWU1"/>
<reference evidence="3" key="1">
    <citation type="submission" date="2015-05" db="EMBL/GenBank/DDBJ databases">
        <authorList>
            <person name="Urmite Genomes"/>
        </authorList>
    </citation>
    <scope>NUCLEOTIDE SEQUENCE [LARGE SCALE GENOMIC DNA]</scope>
    <source>
        <strain evidence="3">LF1</strain>
    </source>
</reference>
<feature type="transmembrane region" description="Helical" evidence="1">
    <location>
        <begin position="48"/>
        <end position="70"/>
    </location>
</feature>
<gene>
    <name evidence="2" type="ORF">BN000_02421</name>
</gene>
<keyword evidence="1" id="KW-0812">Transmembrane</keyword>
<dbReference type="STRING" id="1499688.BN000_02421"/>
<sequence length="137" mass="16221">MNENKLKHLEFIQGVINRMGQNSFLLKGWTVTLVAGLFVFANTKDTDYRFISIAFIPTIFFWLLDGYFLWQEKLFRKLYDHVRTKGEDESIDFSMNVKPFEHEVSLWISICFSNTLRLFYLPIIAIIIITMVFACIY</sequence>
<keyword evidence="1" id="KW-1133">Transmembrane helix</keyword>
<dbReference type="EMBL" id="CVRB01000002">
    <property type="protein sequence ID" value="CRK82489.1"/>
    <property type="molecule type" value="Genomic_DNA"/>
</dbReference>
<dbReference type="OrthoDB" id="573709at2"/>
<dbReference type="RefSeq" id="WP_090634529.1">
    <property type="nucleotide sequence ID" value="NZ_CVRB01000002.1"/>
</dbReference>
<organism evidence="2 3">
    <name type="scientific">Neobacillus massiliamazoniensis</name>
    <dbReference type="NCBI Taxonomy" id="1499688"/>
    <lineage>
        <taxon>Bacteria</taxon>
        <taxon>Bacillati</taxon>
        <taxon>Bacillota</taxon>
        <taxon>Bacilli</taxon>
        <taxon>Bacillales</taxon>
        <taxon>Bacillaceae</taxon>
        <taxon>Neobacillus</taxon>
    </lineage>
</organism>
<feature type="transmembrane region" description="Helical" evidence="1">
    <location>
        <begin position="118"/>
        <end position="136"/>
    </location>
</feature>
<proteinExistence type="predicted"/>
<evidence type="ECO:0000313" key="2">
    <source>
        <dbReference type="EMBL" id="CRK82489.1"/>
    </source>
</evidence>
<keyword evidence="3" id="KW-1185">Reference proteome</keyword>
<protein>
    <submittedName>
        <fullName evidence="2">Uncharacterized protein</fullName>
    </submittedName>
</protein>
<keyword evidence="1" id="KW-0472">Membrane</keyword>
<dbReference type="Proteomes" id="UP000199087">
    <property type="component" value="Unassembled WGS sequence"/>
</dbReference>
<evidence type="ECO:0000256" key="1">
    <source>
        <dbReference type="SAM" id="Phobius"/>
    </source>
</evidence>
<evidence type="ECO:0000313" key="3">
    <source>
        <dbReference type="Proteomes" id="UP000199087"/>
    </source>
</evidence>